<keyword evidence="2 4" id="KW-0694">RNA-binding</keyword>
<dbReference type="SUPFAM" id="SSF55174">
    <property type="entry name" value="Alpha-L RNA-binding motif"/>
    <property type="match status" value="1"/>
</dbReference>
<organism evidence="7 8">
    <name type="scientific">Vagococcus entomophilus</name>
    <dbReference type="NCBI Taxonomy" id="1160095"/>
    <lineage>
        <taxon>Bacteria</taxon>
        <taxon>Bacillati</taxon>
        <taxon>Bacillota</taxon>
        <taxon>Bacilli</taxon>
        <taxon>Lactobacillales</taxon>
        <taxon>Enterococcaceae</taxon>
        <taxon>Vagococcus</taxon>
    </lineage>
</organism>
<evidence type="ECO:0000256" key="1">
    <source>
        <dbReference type="ARBA" id="ARBA00008348"/>
    </source>
</evidence>
<dbReference type="CDD" id="cd02553">
    <property type="entry name" value="PseudoU_synth_RsuA"/>
    <property type="match status" value="1"/>
</dbReference>
<dbReference type="NCBIfam" id="TIGR00093">
    <property type="entry name" value="pseudouridine synthase"/>
    <property type="match status" value="1"/>
</dbReference>
<dbReference type="InterPro" id="IPR006145">
    <property type="entry name" value="PsdUridine_synth_RsuA/RluA"/>
</dbReference>
<proteinExistence type="inferred from homology"/>
<protein>
    <recommendedName>
        <fullName evidence="5">Pseudouridine synthase</fullName>
        <ecNumber evidence="5">5.4.99.-</ecNumber>
    </recommendedName>
</protein>
<evidence type="ECO:0000313" key="7">
    <source>
        <dbReference type="EMBL" id="RSU06937.1"/>
    </source>
</evidence>
<dbReference type="PANTHER" id="PTHR47683">
    <property type="entry name" value="PSEUDOURIDINE SYNTHASE FAMILY PROTEIN-RELATED"/>
    <property type="match status" value="1"/>
</dbReference>
<dbReference type="EMBL" id="NGJZ01000002">
    <property type="protein sequence ID" value="RSU06937.1"/>
    <property type="molecule type" value="Genomic_DNA"/>
</dbReference>
<dbReference type="PROSITE" id="PS01149">
    <property type="entry name" value="PSI_RSU"/>
    <property type="match status" value="1"/>
</dbReference>
<evidence type="ECO:0000256" key="5">
    <source>
        <dbReference type="RuleBase" id="RU003887"/>
    </source>
</evidence>
<dbReference type="GO" id="GO:0005829">
    <property type="term" value="C:cytosol"/>
    <property type="evidence" value="ECO:0007669"/>
    <property type="project" value="UniProtKB-ARBA"/>
</dbReference>
<evidence type="ECO:0000256" key="2">
    <source>
        <dbReference type="ARBA" id="ARBA00022884"/>
    </source>
</evidence>
<dbReference type="Gene3D" id="3.30.70.1560">
    <property type="entry name" value="Alpha-L RNA-binding motif"/>
    <property type="match status" value="1"/>
</dbReference>
<sequence>MRLDKFLSQTGFGSRKEAKALLKKKVVAVNGELAKEGKQSIDVERDRVSVQGEVVIYQEYYYYMLNKPQGVISATEDQSQRTVLDLFKREDYRMDLFPVGRLDKDTVGLLLITNDGALAHELLSPKKHVDKTYIAKIEGKVTNNDVQIFARGMQLTNQEHCLPAQLTILNSEHLPETQTLISLVIQEGKFHQVKRMFEAVNKKVVALKRTKMGPLQLDETLKKGQYRSLTNHEVALLKEHQTRKNE</sequence>
<evidence type="ECO:0000256" key="3">
    <source>
        <dbReference type="ARBA" id="ARBA00023235"/>
    </source>
</evidence>
<keyword evidence="8" id="KW-1185">Reference proteome</keyword>
<dbReference type="GO" id="GO:0000455">
    <property type="term" value="P:enzyme-directed rRNA pseudouridine synthesis"/>
    <property type="evidence" value="ECO:0007669"/>
    <property type="project" value="UniProtKB-ARBA"/>
</dbReference>
<dbReference type="GO" id="GO:0003723">
    <property type="term" value="F:RNA binding"/>
    <property type="evidence" value="ECO:0007669"/>
    <property type="project" value="UniProtKB-KW"/>
</dbReference>
<evidence type="ECO:0000259" key="6">
    <source>
        <dbReference type="SMART" id="SM00363"/>
    </source>
</evidence>
<comment type="caution">
    <text evidence="7">The sequence shown here is derived from an EMBL/GenBank/DDBJ whole genome shotgun (WGS) entry which is preliminary data.</text>
</comment>
<name>A0A430AGA6_9ENTE</name>
<reference evidence="7 8" key="1">
    <citation type="submission" date="2017-05" db="EMBL/GenBank/DDBJ databases">
        <title>Vagococcus spp. assemblies.</title>
        <authorList>
            <person name="Gulvik C.A."/>
        </authorList>
    </citation>
    <scope>NUCLEOTIDE SEQUENCE [LARGE SCALE GENOMIC DNA]</scope>
    <source>
        <strain evidence="7 8">DSM 24756</strain>
    </source>
</reference>
<dbReference type="InterPro" id="IPR036986">
    <property type="entry name" value="S4_RNA-bd_sf"/>
</dbReference>
<dbReference type="Pfam" id="PF01479">
    <property type="entry name" value="S4"/>
    <property type="match status" value="1"/>
</dbReference>
<dbReference type="InterPro" id="IPR002942">
    <property type="entry name" value="S4_RNA-bd"/>
</dbReference>
<dbReference type="InterPro" id="IPR042092">
    <property type="entry name" value="PsdUridine_s_RsuA/RluB/E/F_cat"/>
</dbReference>
<dbReference type="Gene3D" id="3.30.70.580">
    <property type="entry name" value="Pseudouridine synthase I, catalytic domain, N-terminal subdomain"/>
    <property type="match status" value="1"/>
</dbReference>
<dbReference type="RefSeq" id="WP_126824075.1">
    <property type="nucleotide sequence ID" value="NZ_JBHLWU010000002.1"/>
</dbReference>
<evidence type="ECO:0000313" key="8">
    <source>
        <dbReference type="Proteomes" id="UP000288669"/>
    </source>
</evidence>
<gene>
    <name evidence="7" type="ORF">CBF30_06660</name>
</gene>
<dbReference type="InterPro" id="IPR018496">
    <property type="entry name" value="PsdUridine_synth_RsuA/RluB_CS"/>
</dbReference>
<feature type="domain" description="RNA-binding S4" evidence="6">
    <location>
        <begin position="1"/>
        <end position="61"/>
    </location>
</feature>
<dbReference type="InterPro" id="IPR020094">
    <property type="entry name" value="TruA/RsuA/RluB/E/F_N"/>
</dbReference>
<dbReference type="InterPro" id="IPR000748">
    <property type="entry name" value="PsdUridine_synth_RsuA/RluB/E/F"/>
</dbReference>
<keyword evidence="3 5" id="KW-0413">Isomerase</keyword>
<dbReference type="InterPro" id="IPR050343">
    <property type="entry name" value="RsuA_PseudoU_synthase"/>
</dbReference>
<dbReference type="PANTHER" id="PTHR47683:SF4">
    <property type="entry name" value="PSEUDOURIDINE SYNTHASE"/>
    <property type="match status" value="1"/>
</dbReference>
<dbReference type="Pfam" id="PF00849">
    <property type="entry name" value="PseudoU_synth_2"/>
    <property type="match status" value="1"/>
</dbReference>
<dbReference type="OrthoDB" id="9807213at2"/>
<dbReference type="FunFam" id="3.30.70.1560:FF:000001">
    <property type="entry name" value="Pseudouridine synthase"/>
    <property type="match status" value="1"/>
</dbReference>
<dbReference type="SUPFAM" id="SSF55120">
    <property type="entry name" value="Pseudouridine synthase"/>
    <property type="match status" value="1"/>
</dbReference>
<dbReference type="Gene3D" id="3.10.290.10">
    <property type="entry name" value="RNA-binding S4 domain"/>
    <property type="match status" value="1"/>
</dbReference>
<dbReference type="AlphaFoldDB" id="A0A430AGA6"/>
<dbReference type="InterPro" id="IPR020103">
    <property type="entry name" value="PsdUridine_synth_cat_dom_sf"/>
</dbReference>
<dbReference type="SMART" id="SM00363">
    <property type="entry name" value="S4"/>
    <property type="match status" value="1"/>
</dbReference>
<dbReference type="Proteomes" id="UP000288669">
    <property type="component" value="Unassembled WGS sequence"/>
</dbReference>
<dbReference type="EC" id="5.4.99.-" evidence="5"/>
<dbReference type="PROSITE" id="PS50889">
    <property type="entry name" value="S4"/>
    <property type="match status" value="1"/>
</dbReference>
<accession>A0A430AGA6</accession>
<dbReference type="GO" id="GO:0120159">
    <property type="term" value="F:rRNA pseudouridine synthase activity"/>
    <property type="evidence" value="ECO:0007669"/>
    <property type="project" value="UniProtKB-ARBA"/>
</dbReference>
<evidence type="ECO:0000256" key="4">
    <source>
        <dbReference type="PROSITE-ProRule" id="PRU00182"/>
    </source>
</evidence>
<comment type="similarity">
    <text evidence="1 5">Belongs to the pseudouridine synthase RsuA family.</text>
</comment>